<comment type="caution">
    <text evidence="1">The sequence shown here is derived from an EMBL/GenBank/DDBJ whole genome shotgun (WGS) entry which is preliminary data.</text>
</comment>
<proteinExistence type="predicted"/>
<dbReference type="Proteomes" id="UP000489600">
    <property type="component" value="Unassembled WGS sequence"/>
</dbReference>
<name>A0A565CLB3_9BRAS</name>
<dbReference type="EMBL" id="CABITT030000008">
    <property type="protein sequence ID" value="VVB14354.1"/>
    <property type="molecule type" value="Genomic_DNA"/>
</dbReference>
<protein>
    <submittedName>
        <fullName evidence="1">Uncharacterized protein</fullName>
    </submittedName>
</protein>
<keyword evidence="2" id="KW-1185">Reference proteome</keyword>
<sequence length="140" mass="15395">MTLSLKYSGLSMERFLPSDEALVVRFRFIGEASVLRNLSGRWWLSSGREEFSKGERTADPVVLEGCRWSFAVDLGESLGFLLMASPHREISSDLAFPFPTGEISASGHGGGLCVDSRLQQCCLWLSLGLEEKARLYTGGT</sequence>
<gene>
    <name evidence="1" type="ORF">ANE_LOCUS24798</name>
</gene>
<evidence type="ECO:0000313" key="1">
    <source>
        <dbReference type="EMBL" id="VVB14354.1"/>
    </source>
</evidence>
<dbReference type="AlphaFoldDB" id="A0A565CLB3"/>
<organism evidence="1 2">
    <name type="scientific">Arabis nemorensis</name>
    <dbReference type="NCBI Taxonomy" id="586526"/>
    <lineage>
        <taxon>Eukaryota</taxon>
        <taxon>Viridiplantae</taxon>
        <taxon>Streptophyta</taxon>
        <taxon>Embryophyta</taxon>
        <taxon>Tracheophyta</taxon>
        <taxon>Spermatophyta</taxon>
        <taxon>Magnoliopsida</taxon>
        <taxon>eudicotyledons</taxon>
        <taxon>Gunneridae</taxon>
        <taxon>Pentapetalae</taxon>
        <taxon>rosids</taxon>
        <taxon>malvids</taxon>
        <taxon>Brassicales</taxon>
        <taxon>Brassicaceae</taxon>
        <taxon>Arabideae</taxon>
        <taxon>Arabis</taxon>
    </lineage>
</organism>
<evidence type="ECO:0000313" key="2">
    <source>
        <dbReference type="Proteomes" id="UP000489600"/>
    </source>
</evidence>
<accession>A0A565CLB3</accession>
<reference evidence="1" key="1">
    <citation type="submission" date="2019-07" db="EMBL/GenBank/DDBJ databases">
        <authorList>
            <person name="Dittberner H."/>
        </authorList>
    </citation>
    <scope>NUCLEOTIDE SEQUENCE [LARGE SCALE GENOMIC DNA]</scope>
</reference>